<keyword evidence="3" id="KW-1185">Reference proteome</keyword>
<feature type="transmembrane region" description="Helical" evidence="1">
    <location>
        <begin position="6"/>
        <end position="29"/>
    </location>
</feature>
<keyword evidence="1" id="KW-0812">Transmembrane</keyword>
<comment type="caution">
    <text evidence="2">The sequence shown here is derived from an EMBL/GenBank/DDBJ whole genome shotgun (WGS) entry which is preliminary data.</text>
</comment>
<dbReference type="AlphaFoldDB" id="A0A1S9P6X2"/>
<keyword evidence="1" id="KW-0472">Membrane</keyword>
<protein>
    <submittedName>
        <fullName evidence="2">Uncharacterized protein</fullName>
    </submittedName>
</protein>
<feature type="transmembrane region" description="Helical" evidence="1">
    <location>
        <begin position="70"/>
        <end position="91"/>
    </location>
</feature>
<dbReference type="EMBL" id="MBTF01000038">
    <property type="protein sequence ID" value="OOQ56701.1"/>
    <property type="molecule type" value="Genomic_DNA"/>
</dbReference>
<evidence type="ECO:0000313" key="2">
    <source>
        <dbReference type="EMBL" id="OOQ56701.1"/>
    </source>
</evidence>
<sequence>MMQLTFSFTTALMLICYCYLLVNAHILLARVDRNIRVPRKPNGAILLKDLRVWSATRFNNTQPEVNRSILFFRLSNYISVLFIAMLAFSAIHKIQRNKQQQIIIINKTT</sequence>
<reference evidence="2 3" key="1">
    <citation type="submission" date="2016-07" db="EMBL/GenBank/DDBJ databases">
        <title>Genomic analysis of zinc-resistant bacterium Mucilaginibacter pedocola TBZ30.</title>
        <authorList>
            <person name="Huang J."/>
            <person name="Tang J."/>
        </authorList>
    </citation>
    <scope>NUCLEOTIDE SEQUENCE [LARGE SCALE GENOMIC DNA]</scope>
    <source>
        <strain evidence="2 3">TBZ30</strain>
    </source>
</reference>
<dbReference type="Proteomes" id="UP000189739">
    <property type="component" value="Unassembled WGS sequence"/>
</dbReference>
<evidence type="ECO:0000256" key="1">
    <source>
        <dbReference type="SAM" id="Phobius"/>
    </source>
</evidence>
<gene>
    <name evidence="2" type="ORF">BC343_17035</name>
</gene>
<proteinExistence type="predicted"/>
<evidence type="ECO:0000313" key="3">
    <source>
        <dbReference type="Proteomes" id="UP000189739"/>
    </source>
</evidence>
<keyword evidence="1" id="KW-1133">Transmembrane helix</keyword>
<dbReference type="STRING" id="1792845.BC343_17035"/>
<name>A0A1S9P6X2_9SPHI</name>
<organism evidence="2 3">
    <name type="scientific">Mucilaginibacter pedocola</name>
    <dbReference type="NCBI Taxonomy" id="1792845"/>
    <lineage>
        <taxon>Bacteria</taxon>
        <taxon>Pseudomonadati</taxon>
        <taxon>Bacteroidota</taxon>
        <taxon>Sphingobacteriia</taxon>
        <taxon>Sphingobacteriales</taxon>
        <taxon>Sphingobacteriaceae</taxon>
        <taxon>Mucilaginibacter</taxon>
    </lineage>
</organism>
<dbReference type="RefSeq" id="WP_078351113.1">
    <property type="nucleotide sequence ID" value="NZ_MBTF01000038.1"/>
</dbReference>
<accession>A0A1S9P6X2</accession>